<protein>
    <submittedName>
        <fullName evidence="2">Methyltransferase type 11</fullName>
    </submittedName>
</protein>
<name>A0A2H3KN33_9CHLR</name>
<dbReference type="SUPFAM" id="SSF53335">
    <property type="entry name" value="S-adenosyl-L-methionine-dependent methyltransferases"/>
    <property type="match status" value="1"/>
</dbReference>
<dbReference type="PANTHER" id="PTHR42912">
    <property type="entry name" value="METHYLTRANSFERASE"/>
    <property type="match status" value="1"/>
</dbReference>
<dbReference type="Pfam" id="PF08241">
    <property type="entry name" value="Methyltransf_11"/>
    <property type="match status" value="1"/>
</dbReference>
<dbReference type="InterPro" id="IPR029063">
    <property type="entry name" value="SAM-dependent_MTases_sf"/>
</dbReference>
<dbReference type="GO" id="GO:0008757">
    <property type="term" value="F:S-adenosylmethionine-dependent methyltransferase activity"/>
    <property type="evidence" value="ECO:0007669"/>
    <property type="project" value="InterPro"/>
</dbReference>
<dbReference type="GO" id="GO:0032259">
    <property type="term" value="P:methylation"/>
    <property type="evidence" value="ECO:0007669"/>
    <property type="project" value="UniProtKB-KW"/>
</dbReference>
<dbReference type="RefSeq" id="WP_097651735.1">
    <property type="nucleotide sequence ID" value="NZ_LYXE01000066.1"/>
</dbReference>
<evidence type="ECO:0000313" key="3">
    <source>
        <dbReference type="Proteomes" id="UP000220922"/>
    </source>
</evidence>
<evidence type="ECO:0000313" key="2">
    <source>
        <dbReference type="EMBL" id="PDV99571.1"/>
    </source>
</evidence>
<keyword evidence="3" id="KW-1185">Reference proteome</keyword>
<dbReference type="Gene3D" id="3.40.50.150">
    <property type="entry name" value="Vaccinia Virus protein VP39"/>
    <property type="match status" value="1"/>
</dbReference>
<dbReference type="Proteomes" id="UP000220922">
    <property type="component" value="Unassembled WGS sequence"/>
</dbReference>
<proteinExistence type="predicted"/>
<gene>
    <name evidence="2" type="ORF">A9Q02_11525</name>
</gene>
<feature type="domain" description="Methyltransferase type 11" evidence="1">
    <location>
        <begin position="58"/>
        <end position="144"/>
    </location>
</feature>
<dbReference type="InterPro" id="IPR013216">
    <property type="entry name" value="Methyltransf_11"/>
</dbReference>
<accession>A0A2H3KN33</accession>
<organism evidence="2 3">
    <name type="scientific">Candidatus Chloroploca asiatica</name>
    <dbReference type="NCBI Taxonomy" id="1506545"/>
    <lineage>
        <taxon>Bacteria</taxon>
        <taxon>Bacillati</taxon>
        <taxon>Chloroflexota</taxon>
        <taxon>Chloroflexia</taxon>
        <taxon>Chloroflexales</taxon>
        <taxon>Chloroflexineae</taxon>
        <taxon>Oscillochloridaceae</taxon>
        <taxon>Candidatus Chloroploca</taxon>
    </lineage>
</organism>
<reference evidence="2 3" key="1">
    <citation type="submission" date="2016-05" db="EMBL/GenBank/DDBJ databases">
        <authorList>
            <person name="Lavstsen T."/>
            <person name="Jespersen J.S."/>
        </authorList>
    </citation>
    <scope>NUCLEOTIDE SEQUENCE [LARGE SCALE GENOMIC DNA]</scope>
    <source>
        <strain evidence="2 3">B7-9</strain>
    </source>
</reference>
<dbReference type="OrthoDB" id="9772751at2"/>
<dbReference type="PANTHER" id="PTHR42912:SF93">
    <property type="entry name" value="N6-ADENOSINE-METHYLTRANSFERASE TMT1A"/>
    <property type="match status" value="1"/>
</dbReference>
<dbReference type="AlphaFoldDB" id="A0A2H3KN33"/>
<comment type="caution">
    <text evidence="2">The sequence shown here is derived from an EMBL/GenBank/DDBJ whole genome shotgun (WGS) entry which is preliminary data.</text>
</comment>
<dbReference type="EMBL" id="LYXE01000066">
    <property type="protein sequence ID" value="PDV99571.1"/>
    <property type="molecule type" value="Genomic_DNA"/>
</dbReference>
<keyword evidence="2" id="KW-0808">Transferase</keyword>
<keyword evidence="2" id="KW-0489">Methyltransferase</keyword>
<sequence length="211" mass="23349">MHQVEPVSSPTERALDRLSSSPRLWNALRWLAEAGFAGERMAIARELRPWHGDTRRFLDLGCGTGEFAREFPPGHYVGVDPSFAYVQFAAHHRPGAYLTGLGEALPFYDASFDAGLVCGVLHHLPDATASAAMSEMARVLCSNAPLLVIEDVPPPGRSNPAGQMLHTLDRGGYIRTTEAYRTIFGPAFRVEQSYPMRTGICDYAVYLLRRR</sequence>
<dbReference type="CDD" id="cd02440">
    <property type="entry name" value="AdoMet_MTases"/>
    <property type="match status" value="1"/>
</dbReference>
<dbReference type="InterPro" id="IPR050508">
    <property type="entry name" value="Methyltransf_Superfamily"/>
</dbReference>
<evidence type="ECO:0000259" key="1">
    <source>
        <dbReference type="Pfam" id="PF08241"/>
    </source>
</evidence>